<evidence type="ECO:0000259" key="12">
    <source>
        <dbReference type="PROSITE" id="PS52015"/>
    </source>
</evidence>
<dbReference type="RefSeq" id="WP_036870156.1">
    <property type="nucleotide sequence ID" value="NZ_JRNJ01000058.1"/>
</dbReference>
<keyword evidence="9 11" id="KW-0472">Membrane</keyword>
<feature type="region of interest" description="Disordered" evidence="10">
    <location>
        <begin position="82"/>
        <end position="105"/>
    </location>
</feature>
<evidence type="ECO:0000313" key="14">
    <source>
        <dbReference type="Proteomes" id="UP000029533"/>
    </source>
</evidence>
<evidence type="ECO:0000313" key="13">
    <source>
        <dbReference type="EMBL" id="KGF26902.1"/>
    </source>
</evidence>
<dbReference type="PANTHER" id="PTHR33446:SF2">
    <property type="entry name" value="PROTEIN TONB"/>
    <property type="match status" value="1"/>
</dbReference>
<dbReference type="PANTHER" id="PTHR33446">
    <property type="entry name" value="PROTEIN TONB-RELATED"/>
    <property type="match status" value="1"/>
</dbReference>
<evidence type="ECO:0000256" key="5">
    <source>
        <dbReference type="ARBA" id="ARBA00022519"/>
    </source>
</evidence>
<evidence type="ECO:0000256" key="7">
    <source>
        <dbReference type="ARBA" id="ARBA00022927"/>
    </source>
</evidence>
<feature type="transmembrane region" description="Helical" evidence="11">
    <location>
        <begin position="39"/>
        <end position="56"/>
    </location>
</feature>
<reference evidence="13 14" key="1">
    <citation type="submission" date="2014-07" db="EMBL/GenBank/DDBJ databases">
        <authorList>
            <person name="McCorrison J."/>
            <person name="Sanka R."/>
            <person name="Torralba M."/>
            <person name="Gillis M."/>
            <person name="Haft D.H."/>
            <person name="Methe B."/>
            <person name="Sutton G."/>
            <person name="Nelson K.E."/>
        </authorList>
    </citation>
    <scope>NUCLEOTIDE SEQUENCE [LARGE SCALE GENOMIC DNA]</scope>
    <source>
        <strain evidence="13 14">DNF00424</strain>
    </source>
</reference>
<sequence>MAKIDLYDPKWVDMVFAGKNKEYGAYTLRKTVSQRNVKALAILLVAAFLGGGYLAYQIKKHNDELAAQAAYQAKMELAMLDAQKKAQEERKKQQKPEPKKIEPEKVVPETRATVKFTAPVIKDDKDVKEEMPPMVKMNKETKAIGTENKEGTEDRTETAARSTVATPEQIVPKIEKPVEAPKPEPKEEVENKIFTVAEQMPSFKGNVNAWLSSHISYPAVAAENGIQGRVIVKFVVGRDGSVSQAQVVRGVDPSLDREALRVVNSMPKWNPGMNNGQAANVWFTLPITFKLQ</sequence>
<keyword evidence="7" id="KW-0653">Protein transport</keyword>
<evidence type="ECO:0000256" key="6">
    <source>
        <dbReference type="ARBA" id="ARBA00022692"/>
    </source>
</evidence>
<comment type="subcellular location">
    <subcellularLocation>
        <location evidence="1">Cell inner membrane</location>
        <topology evidence="1">Single-pass membrane protein</topology>
        <orientation evidence="1">Periplasmic side</orientation>
    </subcellularLocation>
</comment>
<dbReference type="Gene3D" id="3.30.1150.10">
    <property type="match status" value="1"/>
</dbReference>
<comment type="similarity">
    <text evidence="2">Belongs to the TonB family.</text>
</comment>
<dbReference type="PROSITE" id="PS52015">
    <property type="entry name" value="TONB_CTD"/>
    <property type="match status" value="1"/>
</dbReference>
<dbReference type="Proteomes" id="UP000029533">
    <property type="component" value="Unassembled WGS sequence"/>
</dbReference>
<dbReference type="GO" id="GO:0098797">
    <property type="term" value="C:plasma membrane protein complex"/>
    <property type="evidence" value="ECO:0007669"/>
    <property type="project" value="TreeGrafter"/>
</dbReference>
<name>A0AAW3FEU1_9BACT</name>
<dbReference type="EMBL" id="JRNJ01000058">
    <property type="protein sequence ID" value="KGF26902.1"/>
    <property type="molecule type" value="Genomic_DNA"/>
</dbReference>
<dbReference type="AlphaFoldDB" id="A0AAW3FEU1"/>
<evidence type="ECO:0000256" key="3">
    <source>
        <dbReference type="ARBA" id="ARBA00022448"/>
    </source>
</evidence>
<evidence type="ECO:0000256" key="4">
    <source>
        <dbReference type="ARBA" id="ARBA00022475"/>
    </source>
</evidence>
<dbReference type="SUPFAM" id="SSF74653">
    <property type="entry name" value="TolA/TonB C-terminal domain"/>
    <property type="match status" value="1"/>
</dbReference>
<dbReference type="GO" id="GO:0015031">
    <property type="term" value="P:protein transport"/>
    <property type="evidence" value="ECO:0007669"/>
    <property type="project" value="UniProtKB-KW"/>
</dbReference>
<dbReference type="Pfam" id="PF03544">
    <property type="entry name" value="TonB_C"/>
    <property type="match status" value="1"/>
</dbReference>
<feature type="compositionally biased region" description="Basic and acidic residues" evidence="10">
    <location>
        <begin position="145"/>
        <end position="158"/>
    </location>
</feature>
<protein>
    <submittedName>
        <fullName evidence="13">Energy transducer TonB</fullName>
    </submittedName>
</protein>
<dbReference type="GO" id="GO:0031992">
    <property type="term" value="F:energy transducer activity"/>
    <property type="evidence" value="ECO:0007669"/>
    <property type="project" value="TreeGrafter"/>
</dbReference>
<keyword evidence="8 11" id="KW-1133">Transmembrane helix</keyword>
<dbReference type="InterPro" id="IPR051045">
    <property type="entry name" value="TonB-dependent_transducer"/>
</dbReference>
<keyword evidence="3" id="KW-0813">Transport</keyword>
<feature type="domain" description="TonB C-terminal" evidence="12">
    <location>
        <begin position="202"/>
        <end position="292"/>
    </location>
</feature>
<feature type="region of interest" description="Disordered" evidence="10">
    <location>
        <begin position="145"/>
        <end position="165"/>
    </location>
</feature>
<dbReference type="FunFam" id="3.30.1150.10:FF:000002">
    <property type="entry name" value="Energy transducer TonB"/>
    <property type="match status" value="1"/>
</dbReference>
<evidence type="ECO:0000256" key="2">
    <source>
        <dbReference type="ARBA" id="ARBA00006555"/>
    </source>
</evidence>
<comment type="caution">
    <text evidence="13">The sequence shown here is derived from an EMBL/GenBank/DDBJ whole genome shotgun (WGS) entry which is preliminary data.</text>
</comment>
<keyword evidence="4" id="KW-1003">Cell membrane</keyword>
<evidence type="ECO:0000256" key="9">
    <source>
        <dbReference type="ARBA" id="ARBA00023136"/>
    </source>
</evidence>
<organism evidence="13 14">
    <name type="scientific">Prevotella histicola JCM 15637 = DNF00424</name>
    <dbReference type="NCBI Taxonomy" id="1236504"/>
    <lineage>
        <taxon>Bacteria</taxon>
        <taxon>Pseudomonadati</taxon>
        <taxon>Bacteroidota</taxon>
        <taxon>Bacteroidia</taxon>
        <taxon>Bacteroidales</taxon>
        <taxon>Prevotellaceae</taxon>
        <taxon>Prevotella</taxon>
    </lineage>
</organism>
<dbReference type="GO" id="GO:0055085">
    <property type="term" value="P:transmembrane transport"/>
    <property type="evidence" value="ECO:0007669"/>
    <property type="project" value="InterPro"/>
</dbReference>
<evidence type="ECO:0000256" key="1">
    <source>
        <dbReference type="ARBA" id="ARBA00004383"/>
    </source>
</evidence>
<gene>
    <name evidence="13" type="ORF">HMPREF2132_07295</name>
</gene>
<evidence type="ECO:0000256" key="10">
    <source>
        <dbReference type="SAM" id="MobiDB-lite"/>
    </source>
</evidence>
<dbReference type="NCBIfam" id="TIGR01352">
    <property type="entry name" value="tonB_Cterm"/>
    <property type="match status" value="1"/>
</dbReference>
<evidence type="ECO:0000256" key="8">
    <source>
        <dbReference type="ARBA" id="ARBA00022989"/>
    </source>
</evidence>
<keyword evidence="6 11" id="KW-0812">Transmembrane</keyword>
<dbReference type="InterPro" id="IPR006260">
    <property type="entry name" value="TonB/TolA_C"/>
</dbReference>
<proteinExistence type="inferred from homology"/>
<accession>A0AAW3FEU1</accession>
<keyword evidence="5" id="KW-0997">Cell inner membrane</keyword>
<evidence type="ECO:0000256" key="11">
    <source>
        <dbReference type="SAM" id="Phobius"/>
    </source>
</evidence>
<dbReference type="InterPro" id="IPR037682">
    <property type="entry name" value="TonB_C"/>
</dbReference>